<keyword evidence="3" id="KW-1185">Reference proteome</keyword>
<dbReference type="OrthoDB" id="8119704at2759"/>
<protein>
    <recommendedName>
        <fullName evidence="1">AB hydrolase-1 domain-containing protein</fullName>
    </recommendedName>
</protein>
<dbReference type="InterPro" id="IPR050266">
    <property type="entry name" value="AB_hydrolase_sf"/>
</dbReference>
<dbReference type="AlphaFoldDB" id="A0A9W4XGA4"/>
<dbReference type="GO" id="GO:0016020">
    <property type="term" value="C:membrane"/>
    <property type="evidence" value="ECO:0007669"/>
    <property type="project" value="TreeGrafter"/>
</dbReference>
<comment type="caution">
    <text evidence="2">The sequence shown here is derived from an EMBL/GenBank/DDBJ whole genome shotgun (WGS) entry which is preliminary data.</text>
</comment>
<dbReference type="InterPro" id="IPR000073">
    <property type="entry name" value="AB_hydrolase_1"/>
</dbReference>
<dbReference type="SUPFAM" id="SSF53474">
    <property type="entry name" value="alpha/beta-Hydrolases"/>
    <property type="match status" value="1"/>
</dbReference>
<dbReference type="PANTHER" id="PTHR43798:SF33">
    <property type="entry name" value="HYDROLASE, PUTATIVE (AFU_ORTHOLOGUE AFUA_2G14860)-RELATED"/>
    <property type="match status" value="1"/>
</dbReference>
<dbReference type="Proteomes" id="UP001152607">
    <property type="component" value="Unassembled WGS sequence"/>
</dbReference>
<evidence type="ECO:0000313" key="2">
    <source>
        <dbReference type="EMBL" id="CAI6326620.1"/>
    </source>
</evidence>
<organism evidence="2 3">
    <name type="scientific">Periconia digitata</name>
    <dbReference type="NCBI Taxonomy" id="1303443"/>
    <lineage>
        <taxon>Eukaryota</taxon>
        <taxon>Fungi</taxon>
        <taxon>Dikarya</taxon>
        <taxon>Ascomycota</taxon>
        <taxon>Pezizomycotina</taxon>
        <taxon>Dothideomycetes</taxon>
        <taxon>Pleosporomycetidae</taxon>
        <taxon>Pleosporales</taxon>
        <taxon>Massarineae</taxon>
        <taxon>Periconiaceae</taxon>
        <taxon>Periconia</taxon>
    </lineage>
</organism>
<dbReference type="Pfam" id="PF00561">
    <property type="entry name" value="Abhydrolase_1"/>
    <property type="match status" value="1"/>
</dbReference>
<accession>A0A9W4XGA4</accession>
<proteinExistence type="predicted"/>
<gene>
    <name evidence="2" type="ORF">PDIGIT_LOCUS3844</name>
</gene>
<evidence type="ECO:0000259" key="1">
    <source>
        <dbReference type="Pfam" id="PF00561"/>
    </source>
</evidence>
<dbReference type="PANTHER" id="PTHR43798">
    <property type="entry name" value="MONOACYLGLYCEROL LIPASE"/>
    <property type="match status" value="1"/>
</dbReference>
<feature type="domain" description="AB hydrolase-1" evidence="1">
    <location>
        <begin position="105"/>
        <end position="220"/>
    </location>
</feature>
<dbReference type="InterPro" id="IPR029058">
    <property type="entry name" value="AB_hydrolase_fold"/>
</dbReference>
<sequence>MIRCPRATWLYIHNQCCSEIREATVILYLIGSSVVTHSLAHRRATIYLGICQGVPVKLNVDPIYHQETLPEDQSNLPTMPNKSFTLDTEHGLISITSNTPTTSKPTLLLLHGNSSSSKIFRPIQQSESTSSDWHILTFDLPGHGASSNAPDPKQSYTMRGYASLALTILTHLNISDVVVLGWSLGGHIGIELLALLRDQESIRMKGLMLIGTPPALGEEQTGQGFTSTDPHLGLAAQRDWNVDEAKEFARMSAGAPFEPWMEACAIRTHGRAREIMWEDFADRSAGGVDQVAVVETSTDVLIAVVNGGDEPFINLGYLDEIKWGNLWKGECVKLKGLKHAPFWEAPGIFEDVLKNFLGDCVHENKQVERFRD</sequence>
<dbReference type="EMBL" id="CAOQHR010000002">
    <property type="protein sequence ID" value="CAI6326620.1"/>
    <property type="molecule type" value="Genomic_DNA"/>
</dbReference>
<evidence type="ECO:0000313" key="3">
    <source>
        <dbReference type="Proteomes" id="UP001152607"/>
    </source>
</evidence>
<reference evidence="2" key="1">
    <citation type="submission" date="2023-01" db="EMBL/GenBank/DDBJ databases">
        <authorList>
            <person name="Van Ghelder C."/>
            <person name="Rancurel C."/>
        </authorList>
    </citation>
    <scope>NUCLEOTIDE SEQUENCE</scope>
    <source>
        <strain evidence="2">CNCM I-4278</strain>
    </source>
</reference>
<name>A0A9W4XGA4_9PLEO</name>
<dbReference type="Gene3D" id="3.40.50.1820">
    <property type="entry name" value="alpha/beta hydrolase"/>
    <property type="match status" value="1"/>
</dbReference>